<dbReference type="RefSeq" id="XP_012899521.1">
    <property type="nucleotide sequence ID" value="XM_013044067.1"/>
</dbReference>
<keyword evidence="4" id="KW-1133">Transmembrane helix</keyword>
<sequence>MSFLDNVWSVAKNKAEIAGKVIADQLLERGTNRALSLVGTSVGCQVILSILDNLPEDCSIIQDVVLLGCPFASNSPKWGEWRQKVCNRFVVVHSENDGMLAYVNRIESGIVSVSGLTGVETEGIENYDASDKIQSHFQYMQQIRQILLDLHFNSDLPEL</sequence>
<gene>
    <name evidence="6" type="ORF">GSBLH_T00005071001</name>
</gene>
<evidence type="ECO:0000313" key="6">
    <source>
        <dbReference type="EMBL" id="CBK25473.2"/>
    </source>
</evidence>
<dbReference type="InParanoid" id="D8MBN4"/>
<comment type="subcellular location">
    <subcellularLocation>
        <location evidence="1">Membrane</location>
        <topology evidence="1">Multi-pass membrane protein</topology>
    </subcellularLocation>
</comment>
<evidence type="ECO:0000256" key="5">
    <source>
        <dbReference type="ARBA" id="ARBA00023136"/>
    </source>
</evidence>
<accession>D8MBN4</accession>
<dbReference type="PANTHER" id="PTHR17920:SF3">
    <property type="entry name" value="TRANSMEMBRANE AND COILED-COIL DOMAIN-CONTAINING PROTEIN 4"/>
    <property type="match status" value="1"/>
</dbReference>
<dbReference type="GO" id="GO:0016020">
    <property type="term" value="C:membrane"/>
    <property type="evidence" value="ECO:0007669"/>
    <property type="project" value="UniProtKB-SubCell"/>
</dbReference>
<evidence type="ECO:0000256" key="3">
    <source>
        <dbReference type="ARBA" id="ARBA00022692"/>
    </source>
</evidence>
<proteinExistence type="inferred from homology"/>
<dbReference type="Gene3D" id="3.40.50.1820">
    <property type="entry name" value="alpha/beta hydrolase"/>
    <property type="match status" value="1"/>
</dbReference>
<evidence type="ECO:0000256" key="4">
    <source>
        <dbReference type="ARBA" id="ARBA00022989"/>
    </source>
</evidence>
<dbReference type="AlphaFoldDB" id="D8MBN4"/>
<dbReference type="GeneID" id="24922053"/>
<keyword evidence="5" id="KW-0472">Membrane</keyword>
<keyword evidence="7" id="KW-1185">Reference proteome</keyword>
<dbReference type="OrthoDB" id="277931at2759"/>
<evidence type="ECO:0000313" key="7">
    <source>
        <dbReference type="Proteomes" id="UP000008312"/>
    </source>
</evidence>
<keyword evidence="3" id="KW-0812">Transmembrane</keyword>
<comment type="similarity">
    <text evidence="2">Belongs to the TMCO4 family.</text>
</comment>
<evidence type="ECO:0000256" key="2">
    <source>
        <dbReference type="ARBA" id="ARBA00009824"/>
    </source>
</evidence>
<dbReference type="EMBL" id="FN668691">
    <property type="protein sequence ID" value="CBK25473.2"/>
    <property type="molecule type" value="Genomic_DNA"/>
</dbReference>
<reference evidence="6" key="1">
    <citation type="submission" date="2010-02" db="EMBL/GenBank/DDBJ databases">
        <title>Sequencing and annotation of the Blastocystis hominis genome.</title>
        <authorList>
            <person name="Wincker P."/>
        </authorList>
    </citation>
    <scope>NUCLEOTIDE SEQUENCE</scope>
    <source>
        <strain evidence="6">Singapore isolate B</strain>
    </source>
</reference>
<dbReference type="InterPro" id="IPR029058">
    <property type="entry name" value="AB_hydrolase_fold"/>
</dbReference>
<dbReference type="InterPro" id="IPR007941">
    <property type="entry name" value="DUF726"/>
</dbReference>
<name>D8MBN4_BLAHO</name>
<dbReference type="SUPFAM" id="SSF53474">
    <property type="entry name" value="alpha/beta-Hydrolases"/>
    <property type="match status" value="1"/>
</dbReference>
<dbReference type="Proteomes" id="UP000008312">
    <property type="component" value="Unassembled WGS sequence"/>
</dbReference>
<dbReference type="Pfam" id="PF05277">
    <property type="entry name" value="DUF726"/>
    <property type="match status" value="1"/>
</dbReference>
<protein>
    <recommendedName>
        <fullName evidence="8">Serine hydrolase FSH domain-containing protein</fullName>
    </recommendedName>
</protein>
<evidence type="ECO:0000256" key="1">
    <source>
        <dbReference type="ARBA" id="ARBA00004141"/>
    </source>
</evidence>
<dbReference type="PANTHER" id="PTHR17920">
    <property type="entry name" value="TRANSMEMBRANE AND COILED-COIL DOMAIN-CONTAINING PROTEIN 4 TMCO4"/>
    <property type="match status" value="1"/>
</dbReference>
<evidence type="ECO:0008006" key="8">
    <source>
        <dbReference type="Google" id="ProtNLM"/>
    </source>
</evidence>
<organism evidence="6">
    <name type="scientific">Blastocystis hominis</name>
    <dbReference type="NCBI Taxonomy" id="12968"/>
    <lineage>
        <taxon>Eukaryota</taxon>
        <taxon>Sar</taxon>
        <taxon>Stramenopiles</taxon>
        <taxon>Bigyra</taxon>
        <taxon>Opalozoa</taxon>
        <taxon>Opalinata</taxon>
        <taxon>Blastocystidae</taxon>
        <taxon>Blastocystis</taxon>
    </lineage>
</organism>